<proteinExistence type="predicted"/>
<evidence type="ECO:0000313" key="2">
    <source>
        <dbReference type="EMBL" id="GAG93184.1"/>
    </source>
</evidence>
<organism evidence="2">
    <name type="scientific">marine sediment metagenome</name>
    <dbReference type="NCBI Taxonomy" id="412755"/>
    <lineage>
        <taxon>unclassified sequences</taxon>
        <taxon>metagenomes</taxon>
        <taxon>ecological metagenomes</taxon>
    </lineage>
</organism>
<comment type="caution">
    <text evidence="2">The sequence shown here is derived from an EMBL/GenBank/DDBJ whole genome shotgun (WGS) entry which is preliminary data.</text>
</comment>
<name>X1BB96_9ZZZZ</name>
<feature type="transmembrane region" description="Helical" evidence="1">
    <location>
        <begin position="16"/>
        <end position="33"/>
    </location>
</feature>
<gene>
    <name evidence="2" type="ORF">S01H4_40673</name>
</gene>
<protein>
    <submittedName>
        <fullName evidence="2">Uncharacterized protein</fullName>
    </submittedName>
</protein>
<feature type="transmembrane region" description="Helical" evidence="1">
    <location>
        <begin position="102"/>
        <end position="121"/>
    </location>
</feature>
<reference evidence="2" key="1">
    <citation type="journal article" date="2014" name="Front. Microbiol.">
        <title>High frequency of phylogenetically diverse reductive dehalogenase-homologous genes in deep subseafloor sedimentary metagenomes.</title>
        <authorList>
            <person name="Kawai M."/>
            <person name="Futagami T."/>
            <person name="Toyoda A."/>
            <person name="Takaki Y."/>
            <person name="Nishi S."/>
            <person name="Hori S."/>
            <person name="Arai W."/>
            <person name="Tsubouchi T."/>
            <person name="Morono Y."/>
            <person name="Uchiyama I."/>
            <person name="Ito T."/>
            <person name="Fujiyama A."/>
            <person name="Inagaki F."/>
            <person name="Takami H."/>
        </authorList>
    </citation>
    <scope>NUCLEOTIDE SEQUENCE</scope>
    <source>
        <strain evidence="2">Expedition CK06-06</strain>
    </source>
</reference>
<evidence type="ECO:0000256" key="1">
    <source>
        <dbReference type="SAM" id="Phobius"/>
    </source>
</evidence>
<sequence length="200" mass="22994">MLAAQFFGPHTNFTEIQFTFWLIIGLMLTYIKVKENSESISIERDYSKILNNEIQEDNILKNKSGSGKENQGQLINKVKTASKKIKALNIGSKVKFDLVQKISLVVIILIFTVSFFVSSFSNLSINVKQNLYGWENKYGFYEEEISEDKKFRWTNVDASEGIEKKGSTMIIPLRAGNPNIYKRAVFARIYIDNFLVKVIR</sequence>
<keyword evidence="1" id="KW-0812">Transmembrane</keyword>
<dbReference type="EMBL" id="BART01022179">
    <property type="protein sequence ID" value="GAG93184.1"/>
    <property type="molecule type" value="Genomic_DNA"/>
</dbReference>
<dbReference type="AlphaFoldDB" id="X1BB96"/>
<keyword evidence="1" id="KW-1133">Transmembrane helix</keyword>
<accession>X1BB96</accession>
<keyword evidence="1" id="KW-0472">Membrane</keyword>